<sequence length="282" mass="31089">MKKVFQLVLVLSLAIGLVGCLKLTKNQKGNQNSNLNVYDQVQPGEVAVIESNIIVTKPLSNETIAGGFEVSGRANVFENTVFYRLKDAWEKVIADGFTTISIGTNGWGAYSAKLEFDLPSSAVGWLEVYSKNAKDGHEENLIRLPLRFKESKKPIVKVYFNNTEGDPGMKDCSKVYPIEREVGYANTLLVSAIGELLIGPREDDKNNGFVSQIPTEGVKVQKLEVKDGVAYIDFNQALQQGVAGSCRVIAIRSQITETLKQFEEVKDVKISIDGKTEEILQP</sequence>
<dbReference type="EMBL" id="MHIH01000022">
    <property type="protein sequence ID" value="OGY47590.1"/>
    <property type="molecule type" value="Genomic_DNA"/>
</dbReference>
<dbReference type="AlphaFoldDB" id="A0A1G1Y770"/>
<dbReference type="InterPro" id="IPR019606">
    <property type="entry name" value="GerMN"/>
</dbReference>
<dbReference type="PROSITE" id="PS51257">
    <property type="entry name" value="PROKAR_LIPOPROTEIN"/>
    <property type="match status" value="1"/>
</dbReference>
<accession>A0A1G1Y770</accession>
<evidence type="ECO:0000313" key="3">
    <source>
        <dbReference type="Proteomes" id="UP000178747"/>
    </source>
</evidence>
<evidence type="ECO:0000259" key="1">
    <source>
        <dbReference type="SMART" id="SM00909"/>
    </source>
</evidence>
<proteinExistence type="predicted"/>
<dbReference type="Pfam" id="PF10646">
    <property type="entry name" value="Germane"/>
    <property type="match status" value="1"/>
</dbReference>
<dbReference type="Pfam" id="PF10648">
    <property type="entry name" value="Gmad2"/>
    <property type="match status" value="1"/>
</dbReference>
<reference evidence="2 3" key="1">
    <citation type="journal article" date="2016" name="Nat. Commun.">
        <title>Thousands of microbial genomes shed light on interconnected biogeochemical processes in an aquifer system.</title>
        <authorList>
            <person name="Anantharaman K."/>
            <person name="Brown C.T."/>
            <person name="Hug L.A."/>
            <person name="Sharon I."/>
            <person name="Castelle C.J."/>
            <person name="Probst A.J."/>
            <person name="Thomas B.C."/>
            <person name="Singh A."/>
            <person name="Wilkins M.J."/>
            <person name="Karaoz U."/>
            <person name="Brodie E.L."/>
            <person name="Williams K.H."/>
            <person name="Hubbard S.S."/>
            <person name="Banfield J.F."/>
        </authorList>
    </citation>
    <scope>NUCLEOTIDE SEQUENCE [LARGE SCALE GENOMIC DNA]</scope>
</reference>
<gene>
    <name evidence="2" type="ORF">A3J62_00170</name>
</gene>
<name>A0A1G1Y770_9BACT</name>
<dbReference type="SMART" id="SM00909">
    <property type="entry name" value="Germane"/>
    <property type="match status" value="1"/>
</dbReference>
<dbReference type="InterPro" id="IPR018911">
    <property type="entry name" value="Gmad2_Ig-like_dom"/>
</dbReference>
<feature type="domain" description="GerMN" evidence="1">
    <location>
        <begin position="189"/>
        <end position="281"/>
    </location>
</feature>
<comment type="caution">
    <text evidence="2">The sequence shown here is derived from an EMBL/GenBank/DDBJ whole genome shotgun (WGS) entry which is preliminary data.</text>
</comment>
<dbReference type="Proteomes" id="UP000178747">
    <property type="component" value="Unassembled WGS sequence"/>
</dbReference>
<organism evidence="2 3">
    <name type="scientific">Candidatus Buchananbacteria bacterium RIFCSPHIGHO2_02_FULL_38_8</name>
    <dbReference type="NCBI Taxonomy" id="1797538"/>
    <lineage>
        <taxon>Bacteria</taxon>
        <taxon>Candidatus Buchananiibacteriota</taxon>
    </lineage>
</organism>
<evidence type="ECO:0000313" key="2">
    <source>
        <dbReference type="EMBL" id="OGY47590.1"/>
    </source>
</evidence>
<protein>
    <recommendedName>
        <fullName evidence="1">GerMN domain-containing protein</fullName>
    </recommendedName>
</protein>